<organism evidence="1 2">
    <name type="scientific">Dallia pectoralis</name>
    <name type="common">Alaska blackfish</name>
    <dbReference type="NCBI Taxonomy" id="75939"/>
    <lineage>
        <taxon>Eukaryota</taxon>
        <taxon>Metazoa</taxon>
        <taxon>Chordata</taxon>
        <taxon>Craniata</taxon>
        <taxon>Vertebrata</taxon>
        <taxon>Euteleostomi</taxon>
        <taxon>Actinopterygii</taxon>
        <taxon>Neopterygii</taxon>
        <taxon>Teleostei</taxon>
        <taxon>Protacanthopterygii</taxon>
        <taxon>Esociformes</taxon>
        <taxon>Umbridae</taxon>
        <taxon>Dallia</taxon>
    </lineage>
</organism>
<sequence>MLFLVAHGALPAWSVGFGVAPGFAAAPFSYILLLRPRLGGTVILRLKRLSHGPSSHQRLTRPPELSVSGCITGITDQTLSMHINQILPRK</sequence>
<evidence type="ECO:0000313" key="2">
    <source>
        <dbReference type="Proteomes" id="UP001157502"/>
    </source>
</evidence>
<protein>
    <submittedName>
        <fullName evidence="1">Uncharacterized protein</fullName>
    </submittedName>
</protein>
<name>A0ACC2G3W3_DALPE</name>
<accession>A0ACC2G3W3</accession>
<keyword evidence="2" id="KW-1185">Reference proteome</keyword>
<dbReference type="Proteomes" id="UP001157502">
    <property type="component" value="Chromosome 18"/>
</dbReference>
<dbReference type="EMBL" id="CM055745">
    <property type="protein sequence ID" value="KAJ7998263.1"/>
    <property type="molecule type" value="Genomic_DNA"/>
</dbReference>
<reference evidence="1" key="1">
    <citation type="submission" date="2021-05" db="EMBL/GenBank/DDBJ databases">
        <authorList>
            <person name="Pan Q."/>
            <person name="Jouanno E."/>
            <person name="Zahm M."/>
            <person name="Klopp C."/>
            <person name="Cabau C."/>
            <person name="Louis A."/>
            <person name="Berthelot C."/>
            <person name="Parey E."/>
            <person name="Roest Crollius H."/>
            <person name="Montfort J."/>
            <person name="Robinson-Rechavi M."/>
            <person name="Bouchez O."/>
            <person name="Lampietro C."/>
            <person name="Lopez Roques C."/>
            <person name="Donnadieu C."/>
            <person name="Postlethwait J."/>
            <person name="Bobe J."/>
            <person name="Dillon D."/>
            <person name="Chandos A."/>
            <person name="von Hippel F."/>
            <person name="Guiguen Y."/>
        </authorList>
    </citation>
    <scope>NUCLEOTIDE SEQUENCE</scope>
    <source>
        <strain evidence="1">YG-Jan2019</strain>
    </source>
</reference>
<comment type="caution">
    <text evidence="1">The sequence shown here is derived from an EMBL/GenBank/DDBJ whole genome shotgun (WGS) entry which is preliminary data.</text>
</comment>
<proteinExistence type="predicted"/>
<gene>
    <name evidence="1" type="ORF">DPEC_G00220820</name>
</gene>
<evidence type="ECO:0000313" key="1">
    <source>
        <dbReference type="EMBL" id="KAJ7998263.1"/>
    </source>
</evidence>